<gene>
    <name evidence="1" type="ORF">BJ212DRAFT_1304633</name>
</gene>
<accession>A0A9P7DUJ3</accession>
<proteinExistence type="predicted"/>
<sequence length="158" mass="17894">MADWTHVFKAVLDEHKISYVSAKGNPAERAKILKNIKDTILESNEAKDPLTMLPGNNIQKAIHTYYLHFLEDDEDCDLEQKIIEGAHKLTSGAGIITVDMVKDCQDDKPLDAAAFKTEFLTFDVTQKLFKEEIGEYDKKHHDISDLRSMGTRTKLAQS</sequence>
<dbReference type="OrthoDB" id="2688797at2759"/>
<dbReference type="RefSeq" id="XP_041186493.1">
    <property type="nucleotide sequence ID" value="XM_041333645.1"/>
</dbReference>
<keyword evidence="2" id="KW-1185">Reference proteome</keyword>
<reference evidence="1" key="1">
    <citation type="journal article" date="2020" name="New Phytol.">
        <title>Comparative genomics reveals dynamic genome evolution in host specialist ectomycorrhizal fungi.</title>
        <authorList>
            <person name="Lofgren L.A."/>
            <person name="Nguyen N.H."/>
            <person name="Vilgalys R."/>
            <person name="Ruytinx J."/>
            <person name="Liao H.L."/>
            <person name="Branco S."/>
            <person name="Kuo A."/>
            <person name="LaButti K."/>
            <person name="Lipzen A."/>
            <person name="Andreopoulos W."/>
            <person name="Pangilinan J."/>
            <person name="Riley R."/>
            <person name="Hundley H."/>
            <person name="Na H."/>
            <person name="Barry K."/>
            <person name="Grigoriev I.V."/>
            <person name="Stajich J.E."/>
            <person name="Kennedy P.G."/>
        </authorList>
    </citation>
    <scope>NUCLEOTIDE SEQUENCE</scope>
    <source>
        <strain evidence="1">MN1</strain>
    </source>
</reference>
<organism evidence="1 2">
    <name type="scientific">Suillus subaureus</name>
    <dbReference type="NCBI Taxonomy" id="48587"/>
    <lineage>
        <taxon>Eukaryota</taxon>
        <taxon>Fungi</taxon>
        <taxon>Dikarya</taxon>
        <taxon>Basidiomycota</taxon>
        <taxon>Agaricomycotina</taxon>
        <taxon>Agaricomycetes</taxon>
        <taxon>Agaricomycetidae</taxon>
        <taxon>Boletales</taxon>
        <taxon>Suillineae</taxon>
        <taxon>Suillaceae</taxon>
        <taxon>Suillus</taxon>
    </lineage>
</organism>
<dbReference type="GeneID" id="64627662"/>
<comment type="caution">
    <text evidence="1">The sequence shown here is derived from an EMBL/GenBank/DDBJ whole genome shotgun (WGS) entry which is preliminary data.</text>
</comment>
<evidence type="ECO:0000313" key="1">
    <source>
        <dbReference type="EMBL" id="KAG1803232.1"/>
    </source>
</evidence>
<name>A0A9P7DUJ3_9AGAM</name>
<evidence type="ECO:0000313" key="2">
    <source>
        <dbReference type="Proteomes" id="UP000807769"/>
    </source>
</evidence>
<dbReference type="Proteomes" id="UP000807769">
    <property type="component" value="Unassembled WGS sequence"/>
</dbReference>
<protein>
    <submittedName>
        <fullName evidence="1">Uncharacterized protein</fullName>
    </submittedName>
</protein>
<dbReference type="AlphaFoldDB" id="A0A9P7DUJ3"/>
<dbReference type="EMBL" id="JABBWG010000069">
    <property type="protein sequence ID" value="KAG1803232.1"/>
    <property type="molecule type" value="Genomic_DNA"/>
</dbReference>